<proteinExistence type="inferred from homology"/>
<dbReference type="Proteomes" id="UP001177883">
    <property type="component" value="Unassembled WGS sequence"/>
</dbReference>
<dbReference type="EMBL" id="JBGOOW010000002">
    <property type="protein sequence ID" value="MEZ8179825.1"/>
    <property type="molecule type" value="Genomic_DNA"/>
</dbReference>
<evidence type="ECO:0000256" key="3">
    <source>
        <dbReference type="ARBA" id="ARBA00023067"/>
    </source>
</evidence>
<evidence type="ECO:0000313" key="22">
    <source>
        <dbReference type="Proteomes" id="UP000244197"/>
    </source>
</evidence>
<evidence type="ECO:0000313" key="10">
    <source>
        <dbReference type="EMBL" id="MEZ8179825.1"/>
    </source>
</evidence>
<accession>A0A0P6YYJ5</accession>
<reference evidence="21 22" key="4">
    <citation type="submission" date="2017-11" db="EMBL/GenBank/DDBJ databases">
        <title>Population delineation of vibrios coincides with oyster pathogenicity.</title>
        <authorList>
            <person name="Bruto M."/>
            <person name="Labreuche Y."/>
            <person name="James A."/>
            <person name="Piel D."/>
            <person name="Chenivesse S."/>
            <person name="Petton B."/>
            <person name="Polz M.F."/>
            <person name="Le Roux F."/>
        </authorList>
    </citation>
    <scope>NUCLEOTIDE SEQUENCE [LARGE SCALE GENOMIC DNA]</scope>
    <source>
        <strain evidence="15 21">1F_55</strain>
        <strain evidence="16 22">FF_144</strain>
    </source>
</reference>
<dbReference type="EMBL" id="JAKMYX010000168">
    <property type="protein sequence ID" value="MDH5924160.1"/>
    <property type="molecule type" value="Genomic_DNA"/>
</dbReference>
<dbReference type="GO" id="GO:0006270">
    <property type="term" value="P:DNA replication initiation"/>
    <property type="evidence" value="ECO:0007669"/>
    <property type="project" value="UniProtKB-ARBA"/>
</dbReference>
<dbReference type="EMBL" id="PIFK01000044">
    <property type="protein sequence ID" value="PTP27913.1"/>
    <property type="molecule type" value="Genomic_DNA"/>
</dbReference>
<dbReference type="Proteomes" id="UP000244197">
    <property type="component" value="Unassembled WGS sequence"/>
</dbReference>
<dbReference type="GO" id="GO:0005829">
    <property type="term" value="C:cytosol"/>
    <property type="evidence" value="ECO:0007669"/>
    <property type="project" value="TreeGrafter"/>
</dbReference>
<dbReference type="GO" id="GO:1990178">
    <property type="term" value="C:HU-DNA complex"/>
    <property type="evidence" value="ECO:0007669"/>
    <property type="project" value="UniProtKB-ARBA"/>
</dbReference>
<reference evidence="18 19" key="2">
    <citation type="submission" date="2016-07" db="EMBL/GenBank/DDBJ databases">
        <title>Nontailed viruses are major unrecognized killers of bacteria in the ocean.</title>
        <authorList>
            <person name="Kauffman K."/>
            <person name="Hussain F."/>
            <person name="Yang J."/>
            <person name="Arevalo P."/>
            <person name="Brown J."/>
            <person name="Cutler M."/>
            <person name="Kelly L."/>
            <person name="Polz M.F."/>
        </authorList>
    </citation>
    <scope>NUCLEOTIDE SEQUENCE [LARGE SCALE GENOMIC DNA]</scope>
    <source>
        <strain evidence="20">10N.261.48.B5</strain>
        <strain evidence="18">10N.261.55.E11</strain>
        <strain evidence="19">10N.286.54.F3</strain>
    </source>
</reference>
<accession>A0A1C3IU41</accession>
<evidence type="ECO:0000313" key="12">
    <source>
        <dbReference type="EMBL" id="PMF27251.1"/>
    </source>
</evidence>
<evidence type="ECO:0000313" key="18">
    <source>
        <dbReference type="Proteomes" id="UP000235330"/>
    </source>
</evidence>
<dbReference type="SUPFAM" id="SSF47729">
    <property type="entry name" value="IHF-like DNA-binding proteins"/>
    <property type="match status" value="1"/>
</dbReference>
<dbReference type="Proteomes" id="UP000235330">
    <property type="component" value="Unassembled WGS sequence"/>
</dbReference>
<evidence type="ECO:0000313" key="21">
    <source>
        <dbReference type="Proteomes" id="UP000244080"/>
    </source>
</evidence>
<dbReference type="Proteomes" id="UP000235405">
    <property type="component" value="Unassembled WGS sequence"/>
</dbReference>
<dbReference type="EMBL" id="JAUYVK010000003">
    <property type="protein sequence ID" value="MDP2488707.1"/>
    <property type="molecule type" value="Genomic_DNA"/>
</dbReference>
<evidence type="ECO:0000313" key="14">
    <source>
        <dbReference type="EMBL" id="PMM44214.1"/>
    </source>
</evidence>
<reference evidence="7" key="7">
    <citation type="submission" date="2022-01" db="EMBL/GenBank/DDBJ databases">
        <title>Vibrio aestuarianus Clade A and Clade B isolates are associated with Pacific oyster (Crassostrea gigas) disease outbreaks across Ireland.</title>
        <authorList>
            <person name="Coyle N."/>
            <person name="O'Toole C."/>
            <person name="Thomas J.C.L."/>
            <person name="Ryder D."/>
            <person name="Cheslett D."/>
            <person name="Feist S."/>
            <person name="Bean T."/>
            <person name="Joseph A."/>
            <person name="Waina A."/>
            <person name="Feil E."/>
            <person name="Verner-Jeffreys D.W."/>
        </authorList>
    </citation>
    <scope>NUCLEOTIDE SEQUENCE</scope>
    <source>
        <strain evidence="7">S/17/14 A</strain>
    </source>
</reference>
<dbReference type="PANTHER" id="PTHR33175:SF3">
    <property type="entry name" value="DNA-BINDING PROTEIN HU-BETA"/>
    <property type="match status" value="1"/>
</dbReference>
<dbReference type="GO" id="GO:1990103">
    <property type="term" value="C:DnaA-HU complex"/>
    <property type="evidence" value="ECO:0007669"/>
    <property type="project" value="UniProtKB-ARBA"/>
</dbReference>
<dbReference type="AlphaFoldDB" id="A0A0P6YYJ5"/>
<evidence type="ECO:0000313" key="20">
    <source>
        <dbReference type="Proteomes" id="UP000235533"/>
    </source>
</evidence>
<evidence type="ECO:0000256" key="4">
    <source>
        <dbReference type="ARBA" id="ARBA00023125"/>
    </source>
</evidence>
<dbReference type="EMBL" id="MCZF01000254">
    <property type="protein sequence ID" value="PMM44214.1"/>
    <property type="molecule type" value="Genomic_DNA"/>
</dbReference>
<dbReference type="Proteomes" id="UP000244080">
    <property type="component" value="Unassembled WGS sequence"/>
</dbReference>
<dbReference type="CDD" id="cd13831">
    <property type="entry name" value="HU"/>
    <property type="match status" value="1"/>
</dbReference>
<organism evidence="11 23">
    <name type="scientific">Vibrio splendidus</name>
    <dbReference type="NCBI Taxonomy" id="29497"/>
    <lineage>
        <taxon>Bacteria</taxon>
        <taxon>Pseudomonadati</taxon>
        <taxon>Pseudomonadota</taxon>
        <taxon>Gammaproteobacteria</taxon>
        <taxon>Vibrionales</taxon>
        <taxon>Vibrionaceae</taxon>
        <taxon>Vibrio</taxon>
    </lineage>
</organism>
<reference evidence="11 23" key="6">
    <citation type="submission" date="2019-09" db="EMBL/GenBank/DDBJ databases">
        <title>Draft genome sequencing and comparative genomics of hatchery-associated Vibrios.</title>
        <authorList>
            <person name="Kehlet-Delgado H."/>
            <person name="Mueller R.S."/>
        </authorList>
    </citation>
    <scope>NUCLEOTIDE SEQUENCE [LARGE SCALE GENOMIC DNA]</scope>
    <source>
        <strain evidence="11 23">99-70-13A3</strain>
    </source>
</reference>
<protein>
    <submittedName>
        <fullName evidence="6">DNA-binding protein HU</fullName>
    </submittedName>
    <submittedName>
        <fullName evidence="11">HU family DNA-binding protein</fullName>
    </submittedName>
</protein>
<reference evidence="12" key="3">
    <citation type="submission" date="2016-07" db="EMBL/GenBank/DDBJ databases">
        <authorList>
            <person name="Wan K."/>
            <person name="Booth B."/>
            <person name="Spirohn K."/>
            <person name="Hao T."/>
            <person name="Hu Y."/>
            <person name="Calderwood M."/>
            <person name="Hill D."/>
            <person name="Mohr S."/>
            <person name="Vidal M."/>
            <person name="Celniker S."/>
            <person name="Perrimon N."/>
        </authorList>
    </citation>
    <scope>NUCLEOTIDE SEQUENCE</scope>
    <source>
        <strain evidence="14">10N.261.48.B5</strain>
        <strain evidence="13">10N.261.55.E11</strain>
        <strain evidence="12">10N.286.54.F3</strain>
    </source>
</reference>
<evidence type="ECO:0000313" key="11">
    <source>
        <dbReference type="EMBL" id="NOJ11424.1"/>
    </source>
</evidence>
<dbReference type="InterPro" id="IPR020816">
    <property type="entry name" value="Histone-like_DNA-bd_CS"/>
</dbReference>
<dbReference type="Proteomes" id="UP001159663">
    <property type="component" value="Unassembled WGS sequence"/>
</dbReference>
<evidence type="ECO:0000256" key="5">
    <source>
        <dbReference type="RuleBase" id="RU003939"/>
    </source>
</evidence>
<dbReference type="PROSITE" id="PS00045">
    <property type="entry name" value="HISTONE_LIKE"/>
    <property type="match status" value="1"/>
</dbReference>
<dbReference type="InterPro" id="IPR010992">
    <property type="entry name" value="IHF-like_DNA-bd_dom_sf"/>
</dbReference>
<evidence type="ECO:0000313" key="23">
    <source>
        <dbReference type="Proteomes" id="UP000519158"/>
    </source>
</evidence>
<keyword evidence="4 11" id="KW-0238">DNA-binding</keyword>
<dbReference type="EMBL" id="LIZK01000002">
    <property type="protein sequence ID" value="KPL95258.1"/>
    <property type="molecule type" value="Genomic_DNA"/>
</dbReference>
<reference evidence="8" key="8">
    <citation type="submission" date="2023-07" db="EMBL/GenBank/DDBJ databases">
        <title>Genome content predicts the carbon catabolic preferences of heterotrophic bacteria.</title>
        <authorList>
            <person name="Gralka M."/>
        </authorList>
    </citation>
    <scope>NUCLEOTIDE SEQUENCE</scope>
    <source>
        <strain evidence="9">6E02</strain>
        <strain evidence="8">6E03</strain>
    </source>
</reference>
<dbReference type="Pfam" id="PF00216">
    <property type="entry name" value="Bac_DNA_binding"/>
    <property type="match status" value="1"/>
</dbReference>
<dbReference type="InterPro" id="IPR000119">
    <property type="entry name" value="Hist_DNA-bd"/>
</dbReference>
<dbReference type="SMART" id="SM00411">
    <property type="entry name" value="BHL"/>
    <property type="match status" value="1"/>
</dbReference>
<keyword evidence="3" id="KW-0226">DNA condensation</keyword>
<dbReference type="EMBL" id="JAUYVL010000004">
    <property type="protein sequence ID" value="MDP2501169.1"/>
    <property type="molecule type" value="Genomic_DNA"/>
</dbReference>
<reference evidence="10 24" key="9">
    <citation type="submission" date="2024-06" db="EMBL/GenBank/DDBJ databases">
        <authorList>
            <person name="Steensen K."/>
            <person name="Seneca J."/>
            <person name="Bartlau N."/>
            <person name="Yu A.X."/>
            <person name="Polz M.F."/>
        </authorList>
    </citation>
    <scope>NUCLEOTIDE SEQUENCE [LARGE SCALE GENOMIC DNA]</scope>
    <source>
        <strain evidence="10 24">1F145</strain>
    </source>
</reference>
<dbReference type="Proteomes" id="UP000050463">
    <property type="component" value="Unassembled WGS sequence"/>
</dbReference>
<dbReference type="PANTHER" id="PTHR33175">
    <property type="entry name" value="DNA-BINDING PROTEIN HU"/>
    <property type="match status" value="1"/>
</dbReference>
<evidence type="ECO:0000313" key="7">
    <source>
        <dbReference type="EMBL" id="MDH5924160.1"/>
    </source>
</evidence>
<dbReference type="GO" id="GO:0003677">
    <property type="term" value="F:DNA binding"/>
    <property type="evidence" value="ECO:0007669"/>
    <property type="project" value="UniProtKB-KW"/>
</dbReference>
<reference evidence="6 17" key="1">
    <citation type="submission" date="2015-08" db="EMBL/GenBank/DDBJ databases">
        <title>Draft Genome Sequence of Vibrio splendidus UCD-SED7.</title>
        <authorList>
            <person name="Lee R.D."/>
            <person name="Lang J.M."/>
            <person name="Coil D.A."/>
            <person name="Jospin G."/>
            <person name="Eisen J.A."/>
        </authorList>
    </citation>
    <scope>NUCLEOTIDE SEQUENCE [LARGE SCALE GENOMIC DNA]</scope>
    <source>
        <strain evidence="6 17">UCD-SED7</strain>
    </source>
</reference>
<evidence type="ECO:0000256" key="1">
    <source>
        <dbReference type="ARBA" id="ARBA00003819"/>
    </source>
</evidence>
<dbReference type="GO" id="GO:0030527">
    <property type="term" value="F:structural constituent of chromatin"/>
    <property type="evidence" value="ECO:0007669"/>
    <property type="project" value="InterPro"/>
</dbReference>
<keyword evidence="24" id="KW-1185">Reference proteome</keyword>
<evidence type="ECO:0000313" key="15">
    <source>
        <dbReference type="EMBL" id="PTP13435.1"/>
    </source>
</evidence>
<reference evidence="12" key="5">
    <citation type="journal article" date="2018" name="Nature">
        <title>A major lineage of non-tailed dsDNA viruses as unrecognized killers of marine bacteria.</title>
        <authorList>
            <person name="Kauffman K.M."/>
            <person name="Hussain F.A."/>
            <person name="Yang J."/>
            <person name="Arevalo P."/>
            <person name="Brown J.M."/>
            <person name="Chang W.K."/>
            <person name="VanInsberghe D."/>
            <person name="Elsherbini J."/>
            <person name="Sharma R.S."/>
            <person name="Cutler M.B."/>
            <person name="Kelly L."/>
            <person name="Polz M.F."/>
        </authorList>
    </citation>
    <scope>NUCLEOTIDE SEQUENCE</scope>
    <source>
        <strain evidence="14">10N.261.48.B5</strain>
        <strain evidence="13">10N.261.55.E11</strain>
        <strain evidence="12">10N.286.54.F3</strain>
    </source>
</reference>
<gene>
    <name evidence="10" type="ORF">ACED33_03985</name>
    <name evidence="6" type="ORF">AN168_06345</name>
    <name evidence="14" type="ORF">BCT54_05265</name>
    <name evidence="13" type="ORF">BCU17_20760</name>
    <name evidence="12" type="ORF">BCV19_03535</name>
    <name evidence="16" type="ORF">CWO07_19175</name>
    <name evidence="15" type="ORF">CWO36_22190</name>
    <name evidence="11" type="ORF">F0234_01440</name>
    <name evidence="7" type="ORF">L8R85_24415</name>
    <name evidence="8" type="ORF">Q8W38_05140</name>
    <name evidence="9" type="ORF">Q8W42_10650</name>
</gene>
<dbReference type="OrthoDB" id="9799835at2"/>
<dbReference type="GO" id="GO:0006351">
    <property type="term" value="P:DNA-templated transcription"/>
    <property type="evidence" value="ECO:0007669"/>
    <property type="project" value="UniProtKB-ARBA"/>
</dbReference>
<dbReference type="Proteomes" id="UP000235533">
    <property type="component" value="Unassembled WGS sequence"/>
</dbReference>
<evidence type="ECO:0000313" key="13">
    <source>
        <dbReference type="EMBL" id="PMJ64777.1"/>
    </source>
</evidence>
<dbReference type="EMBL" id="PIGA01000051">
    <property type="protein sequence ID" value="PTP13435.1"/>
    <property type="molecule type" value="Genomic_DNA"/>
</dbReference>
<dbReference type="EMBL" id="MCWU01000029">
    <property type="protein sequence ID" value="PMJ64777.1"/>
    <property type="molecule type" value="Genomic_DNA"/>
</dbReference>
<dbReference type="GO" id="GO:0030261">
    <property type="term" value="P:chromosome condensation"/>
    <property type="evidence" value="ECO:0007669"/>
    <property type="project" value="UniProtKB-KW"/>
</dbReference>
<dbReference type="Gene3D" id="4.10.520.10">
    <property type="entry name" value="IHF-like DNA-binding proteins"/>
    <property type="match status" value="1"/>
</dbReference>
<dbReference type="GO" id="GO:0042802">
    <property type="term" value="F:identical protein binding"/>
    <property type="evidence" value="ECO:0007669"/>
    <property type="project" value="UniProtKB-ARBA"/>
</dbReference>
<evidence type="ECO:0000313" key="19">
    <source>
        <dbReference type="Proteomes" id="UP000235405"/>
    </source>
</evidence>
<name>A0A0P6YYJ5_VIBSP</name>
<comment type="caution">
    <text evidence="11">The sequence shown here is derived from an EMBL/GenBank/DDBJ whole genome shotgun (WGS) entry which is preliminary data.</text>
</comment>
<dbReference type="FunFam" id="4.10.520.10:FF:000001">
    <property type="entry name" value="DNA-binding protein HU"/>
    <property type="match status" value="1"/>
</dbReference>
<evidence type="ECO:0000313" key="16">
    <source>
        <dbReference type="EMBL" id="PTP27913.1"/>
    </source>
</evidence>
<evidence type="ECO:0000313" key="17">
    <source>
        <dbReference type="Proteomes" id="UP000050463"/>
    </source>
</evidence>
<dbReference type="RefSeq" id="WP_004734824.1">
    <property type="nucleotide sequence ID" value="NZ_AP025508.1"/>
</dbReference>
<dbReference type="Proteomes" id="UP000519158">
    <property type="component" value="Unassembled WGS sequence"/>
</dbReference>
<evidence type="ECO:0000313" key="8">
    <source>
        <dbReference type="EMBL" id="MDP2488707.1"/>
    </source>
</evidence>
<evidence type="ECO:0000313" key="9">
    <source>
        <dbReference type="EMBL" id="MDP2501169.1"/>
    </source>
</evidence>
<comment type="function">
    <text evidence="1">Histone-like DNA-binding protein which is capable of wrapping DNA to stabilize it, and thus to prevent its denaturation under extreme environmental conditions.</text>
</comment>
<dbReference type="EMBL" id="VTXL01000001">
    <property type="protein sequence ID" value="NOJ11424.1"/>
    <property type="molecule type" value="Genomic_DNA"/>
</dbReference>
<dbReference type="GeneID" id="72396334"/>
<evidence type="ECO:0000313" key="24">
    <source>
        <dbReference type="Proteomes" id="UP001569200"/>
    </source>
</evidence>
<comment type="similarity">
    <text evidence="2 5">Belongs to the bacterial histone-like protein family.</text>
</comment>
<dbReference type="Proteomes" id="UP001569200">
    <property type="component" value="Unassembled WGS sequence"/>
</dbReference>
<evidence type="ECO:0000256" key="2">
    <source>
        <dbReference type="ARBA" id="ARBA00010529"/>
    </source>
</evidence>
<dbReference type="EMBL" id="MCSW01000091">
    <property type="protein sequence ID" value="PMF27251.1"/>
    <property type="molecule type" value="Genomic_DNA"/>
</dbReference>
<dbReference type="Proteomes" id="UP001177935">
    <property type="component" value="Unassembled WGS sequence"/>
</dbReference>
<dbReference type="PRINTS" id="PR01727">
    <property type="entry name" value="DNABINDINGHU"/>
</dbReference>
<sequence length="91" mass="9433">MNKSQLVEHIATSADISKDQAGSALNALVEGISNTLAKGDDVAILGFGSFKVNSRAARTGRNPRTGEEIQISASKTPAFKAGKALKESCNA</sequence>
<evidence type="ECO:0000313" key="6">
    <source>
        <dbReference type="EMBL" id="KPL95258.1"/>
    </source>
</evidence>